<evidence type="ECO:0000256" key="7">
    <source>
        <dbReference type="ARBA" id="ARBA00023077"/>
    </source>
</evidence>
<evidence type="ECO:0000256" key="6">
    <source>
        <dbReference type="ARBA" id="ARBA00022729"/>
    </source>
</evidence>
<evidence type="ECO:0000256" key="9">
    <source>
        <dbReference type="ARBA" id="ARBA00023170"/>
    </source>
</evidence>
<reference evidence="16 17" key="1">
    <citation type="submission" date="2024-03" db="EMBL/GenBank/DDBJ databases">
        <title>Complete Genome Sequence and Annotation of Ignatzschineria larvae DSM 13226.</title>
        <authorList>
            <person name="Cantrell E."/>
            <person name="Burcham Z.M."/>
        </authorList>
    </citation>
    <scope>NUCLEOTIDE SEQUENCE [LARGE SCALE GENOMIC DNA]</scope>
    <source>
        <strain evidence="16 17">DSM 13226</strain>
    </source>
</reference>
<dbReference type="InterPro" id="IPR010949">
    <property type="entry name" value="TonB_Hb/transfer/lactofer_rcpt"/>
</dbReference>
<dbReference type="Pfam" id="PF00593">
    <property type="entry name" value="TonB_dep_Rec_b-barrel"/>
    <property type="match status" value="1"/>
</dbReference>
<organism evidence="16 17">
    <name type="scientific">Ignatzschineria larvae DSM 13226</name>
    <dbReference type="NCBI Taxonomy" id="1111732"/>
    <lineage>
        <taxon>Bacteria</taxon>
        <taxon>Pseudomonadati</taxon>
        <taxon>Pseudomonadota</taxon>
        <taxon>Gammaproteobacteria</taxon>
        <taxon>Cardiobacteriales</taxon>
        <taxon>Ignatzschineriaceae</taxon>
        <taxon>Ignatzschineria</taxon>
    </lineage>
</organism>
<keyword evidence="6 13" id="KW-0732">Signal</keyword>
<dbReference type="NCBIfam" id="TIGR01786">
    <property type="entry name" value="TonB-hemlactrns"/>
    <property type="match status" value="1"/>
</dbReference>
<dbReference type="Gene3D" id="2.40.170.20">
    <property type="entry name" value="TonB-dependent receptor, beta-barrel domain"/>
    <property type="match status" value="1"/>
</dbReference>
<dbReference type="EMBL" id="CP150637">
    <property type="protein sequence ID" value="WZW87709.1"/>
    <property type="molecule type" value="Genomic_DNA"/>
</dbReference>
<dbReference type="Pfam" id="PF07715">
    <property type="entry name" value="Plug"/>
    <property type="match status" value="1"/>
</dbReference>
<keyword evidence="8 11" id="KW-0472">Membrane</keyword>
<keyword evidence="4 11" id="KW-1134">Transmembrane beta strand</keyword>
<sequence>MLSKTTFSAMMLFSAVSIPSLLWAQLPDESDKPGKSDETDPIPIIDLAKIVVQGTALPATPFQSVQSSDLMRQNMVQDERDLLRNEVGVGVTESGRAGSNGFAIRGVDKDRVAVLVDGLPQAESFMPSIYKGYGYFNGSINNTEYENISQVMINKGANSVTDGSGAIGGSVRFTTKNIEDFIQEGRSLGGYWKSGYSSKNREWRQVLGAGFRHNGLFGFAQVTKRRGHETINNGHGENIYGSARGKPDPLLRHSTAWLSKMGYEWEDHRLTAFYERRDQRQKMAEKSFDSWGTYRFAEDTSPYRRYGLEYDYVATNSNWLDTINVIGAVQKIWMRSDTYNVKQSDPSIVDQHYFREFQQNQKLLKGELFTQAIEIGAQSHSFQAKAEYRHGRLQNSNHDILYLNGVAHPSRYSIMTPVKSRVFSLALRDEIDLSESLQAVAGLRYDDYRYAPQLDGRNKFPVSFDDQQKHFRNLSWQLGLTYHLTSEHQLSYQIGTGFRAPRIEEMFFEFGKGGMNHFMSNPDLKPEKALNQEVSYQFQNDIALLRVGAFYSQYRNFIEERVSEGRLPNPWYDPNSYWGGEPYLSINQIQFVNVAKAHISGLEISGSLNGEALGLSNQWNFHLKGQYSKGRNQDGDPLKSIQPWSVIAGVDYHADNGRWNVSLTGRYSAAKKGKDTLETYYSWRGAEVKEWPYLSNRYFVVDLTSQIKIDRDITMNIGVFNLFNRSYTTWDSLRDLPTFGTTNRIDRQGKGLERFTAPKRNFAISFEAKF</sequence>
<dbReference type="InterPro" id="IPR000531">
    <property type="entry name" value="Beta-barrel_TonB"/>
</dbReference>
<evidence type="ECO:0000256" key="2">
    <source>
        <dbReference type="ARBA" id="ARBA00008143"/>
    </source>
</evidence>
<feature type="domain" description="TonB-dependent receptor-like beta-barrel" evidence="14">
    <location>
        <begin position="289"/>
        <end position="722"/>
    </location>
</feature>
<evidence type="ECO:0000313" key="17">
    <source>
        <dbReference type="Proteomes" id="UP001449178"/>
    </source>
</evidence>
<dbReference type="SUPFAM" id="SSF56935">
    <property type="entry name" value="Porins"/>
    <property type="match status" value="1"/>
</dbReference>
<evidence type="ECO:0000256" key="4">
    <source>
        <dbReference type="ARBA" id="ARBA00022452"/>
    </source>
</evidence>
<evidence type="ECO:0000256" key="3">
    <source>
        <dbReference type="ARBA" id="ARBA00022448"/>
    </source>
</evidence>
<name>A0ABZ3BZZ2_9GAMM</name>
<evidence type="ECO:0000256" key="10">
    <source>
        <dbReference type="ARBA" id="ARBA00023237"/>
    </source>
</evidence>
<evidence type="ECO:0000256" key="8">
    <source>
        <dbReference type="ARBA" id="ARBA00023136"/>
    </source>
</evidence>
<dbReference type="PROSITE" id="PS52016">
    <property type="entry name" value="TONB_DEPENDENT_REC_3"/>
    <property type="match status" value="1"/>
</dbReference>
<dbReference type="RefSeq" id="WP_051396215.1">
    <property type="nucleotide sequence ID" value="NZ_AZOD01000015.1"/>
</dbReference>
<evidence type="ECO:0000256" key="13">
    <source>
        <dbReference type="SAM" id="SignalP"/>
    </source>
</evidence>
<dbReference type="Gene3D" id="2.170.130.10">
    <property type="entry name" value="TonB-dependent receptor, plug domain"/>
    <property type="match status" value="1"/>
</dbReference>
<comment type="subcellular location">
    <subcellularLocation>
        <location evidence="1 11">Cell outer membrane</location>
        <topology evidence="1 11">Multi-pass membrane protein</topology>
    </subcellularLocation>
</comment>
<dbReference type="PANTHER" id="PTHR30069">
    <property type="entry name" value="TONB-DEPENDENT OUTER MEMBRANE RECEPTOR"/>
    <property type="match status" value="1"/>
</dbReference>
<dbReference type="InterPro" id="IPR039426">
    <property type="entry name" value="TonB-dep_rcpt-like"/>
</dbReference>
<keyword evidence="3 11" id="KW-0813">Transport</keyword>
<feature type="signal peptide" evidence="13">
    <location>
        <begin position="1"/>
        <end position="24"/>
    </location>
</feature>
<comment type="similarity">
    <text evidence="2">Belongs to the TonB-dependent receptor family. Hemoglobin/haptoglobin binding protein subfamily.</text>
</comment>
<gene>
    <name evidence="16" type="ORF">WMO13_10155</name>
</gene>
<proteinExistence type="inferred from homology"/>
<evidence type="ECO:0000313" key="16">
    <source>
        <dbReference type="EMBL" id="WZW87709.1"/>
    </source>
</evidence>
<evidence type="ECO:0000256" key="5">
    <source>
        <dbReference type="ARBA" id="ARBA00022692"/>
    </source>
</evidence>
<evidence type="ECO:0000256" key="11">
    <source>
        <dbReference type="PROSITE-ProRule" id="PRU01360"/>
    </source>
</evidence>
<protein>
    <submittedName>
        <fullName evidence="16">TonB-dependent hemoglobin/transferrin/lactoferrin family receptor</fullName>
    </submittedName>
</protein>
<keyword evidence="9 16" id="KW-0675">Receptor</keyword>
<accession>A0ABZ3BZZ2</accession>
<dbReference type="InterPro" id="IPR036942">
    <property type="entry name" value="Beta-barrel_TonB_sf"/>
</dbReference>
<feature type="chain" id="PRO_5047157389" evidence="13">
    <location>
        <begin position="25"/>
        <end position="770"/>
    </location>
</feature>
<keyword evidence="17" id="KW-1185">Reference proteome</keyword>
<feature type="domain" description="TonB-dependent receptor plug" evidence="15">
    <location>
        <begin position="63"/>
        <end position="169"/>
    </location>
</feature>
<evidence type="ECO:0000259" key="14">
    <source>
        <dbReference type="Pfam" id="PF00593"/>
    </source>
</evidence>
<dbReference type="InterPro" id="IPR037066">
    <property type="entry name" value="Plug_dom_sf"/>
</dbReference>
<evidence type="ECO:0000256" key="1">
    <source>
        <dbReference type="ARBA" id="ARBA00004571"/>
    </source>
</evidence>
<dbReference type="InterPro" id="IPR012910">
    <property type="entry name" value="Plug_dom"/>
</dbReference>
<evidence type="ECO:0000256" key="12">
    <source>
        <dbReference type="RuleBase" id="RU003357"/>
    </source>
</evidence>
<evidence type="ECO:0000259" key="15">
    <source>
        <dbReference type="Pfam" id="PF07715"/>
    </source>
</evidence>
<dbReference type="CDD" id="cd01347">
    <property type="entry name" value="ligand_gated_channel"/>
    <property type="match status" value="1"/>
</dbReference>
<dbReference type="PANTHER" id="PTHR30069:SF29">
    <property type="entry name" value="HEMOGLOBIN AND HEMOGLOBIN-HAPTOGLOBIN-BINDING PROTEIN 1-RELATED"/>
    <property type="match status" value="1"/>
</dbReference>
<keyword evidence="5 11" id="KW-0812">Transmembrane</keyword>
<keyword evidence="10 11" id="KW-0998">Cell outer membrane</keyword>
<dbReference type="Proteomes" id="UP001449178">
    <property type="component" value="Chromosome"/>
</dbReference>
<keyword evidence="7 12" id="KW-0798">TonB box</keyword>